<evidence type="ECO:0000256" key="4">
    <source>
        <dbReference type="ARBA" id="ARBA00022989"/>
    </source>
</evidence>
<feature type="transmembrane region" description="Helical" evidence="6">
    <location>
        <begin position="267"/>
        <end position="284"/>
    </location>
</feature>
<comment type="subcellular location">
    <subcellularLocation>
        <location evidence="1">Membrane</location>
        <topology evidence="1">Multi-pass membrane protein</topology>
    </subcellularLocation>
</comment>
<dbReference type="AlphaFoldDB" id="A0A921AV16"/>
<reference evidence="8" key="1">
    <citation type="journal article" date="2021" name="PeerJ">
        <title>Extensive microbial diversity within the chicken gut microbiome revealed by metagenomics and culture.</title>
        <authorList>
            <person name="Gilroy R."/>
            <person name="Ravi A."/>
            <person name="Getino M."/>
            <person name="Pursley I."/>
            <person name="Horton D.L."/>
            <person name="Alikhan N.F."/>
            <person name="Baker D."/>
            <person name="Gharbi K."/>
            <person name="Hall N."/>
            <person name="Watson M."/>
            <person name="Adriaenssens E.M."/>
            <person name="Foster-Nyarko E."/>
            <person name="Jarju S."/>
            <person name="Secka A."/>
            <person name="Antonio M."/>
            <person name="Oren A."/>
            <person name="Chaudhuri R.R."/>
            <person name="La Ragione R."/>
            <person name="Hildebrand F."/>
            <person name="Pallen M.J."/>
        </authorList>
    </citation>
    <scope>NUCLEOTIDE SEQUENCE</scope>
    <source>
        <strain evidence="8">ChiGjej2B2-19336</strain>
    </source>
</reference>
<organism evidence="8 9">
    <name type="scientific">Mailhella massiliensis</name>
    <dbReference type="NCBI Taxonomy" id="1903261"/>
    <lineage>
        <taxon>Bacteria</taxon>
        <taxon>Pseudomonadati</taxon>
        <taxon>Thermodesulfobacteriota</taxon>
        <taxon>Desulfovibrionia</taxon>
        <taxon>Desulfovibrionales</taxon>
        <taxon>Desulfovibrionaceae</taxon>
        <taxon>Mailhella</taxon>
    </lineage>
</organism>
<keyword evidence="5 6" id="KW-0472">Membrane</keyword>
<feature type="transmembrane region" description="Helical" evidence="6">
    <location>
        <begin position="179"/>
        <end position="199"/>
    </location>
</feature>
<feature type="transmembrane region" description="Helical" evidence="6">
    <location>
        <begin position="99"/>
        <end position="116"/>
    </location>
</feature>
<evidence type="ECO:0000313" key="8">
    <source>
        <dbReference type="EMBL" id="HJD96253.1"/>
    </source>
</evidence>
<feature type="transmembrane region" description="Helical" evidence="6">
    <location>
        <begin position="148"/>
        <end position="167"/>
    </location>
</feature>
<keyword evidence="3 6" id="KW-0812">Transmembrane</keyword>
<dbReference type="InterPro" id="IPR050638">
    <property type="entry name" value="AA-Vitamin_Transporters"/>
</dbReference>
<comment type="caution">
    <text evidence="8">The sequence shown here is derived from an EMBL/GenBank/DDBJ whole genome shotgun (WGS) entry which is preliminary data.</text>
</comment>
<dbReference type="PANTHER" id="PTHR32322">
    <property type="entry name" value="INNER MEMBRANE TRANSPORTER"/>
    <property type="match status" value="1"/>
</dbReference>
<feature type="transmembrane region" description="Helical" evidence="6">
    <location>
        <begin position="241"/>
        <end position="261"/>
    </location>
</feature>
<dbReference type="PANTHER" id="PTHR32322:SF2">
    <property type="entry name" value="EAMA DOMAIN-CONTAINING PROTEIN"/>
    <property type="match status" value="1"/>
</dbReference>
<evidence type="ECO:0000256" key="2">
    <source>
        <dbReference type="ARBA" id="ARBA00007362"/>
    </source>
</evidence>
<reference evidence="8" key="2">
    <citation type="submission" date="2021-09" db="EMBL/GenBank/DDBJ databases">
        <authorList>
            <person name="Gilroy R."/>
        </authorList>
    </citation>
    <scope>NUCLEOTIDE SEQUENCE</scope>
    <source>
        <strain evidence="8">ChiGjej2B2-19336</strain>
    </source>
</reference>
<dbReference type="RefSeq" id="WP_304120449.1">
    <property type="nucleotide sequence ID" value="NZ_DYZA01000024.1"/>
</dbReference>
<feature type="transmembrane region" description="Helical" evidence="6">
    <location>
        <begin position="123"/>
        <end position="142"/>
    </location>
</feature>
<dbReference type="GO" id="GO:0016020">
    <property type="term" value="C:membrane"/>
    <property type="evidence" value="ECO:0007669"/>
    <property type="project" value="UniProtKB-SubCell"/>
</dbReference>
<dbReference type="EMBL" id="DYZA01000024">
    <property type="protein sequence ID" value="HJD96253.1"/>
    <property type="molecule type" value="Genomic_DNA"/>
</dbReference>
<proteinExistence type="inferred from homology"/>
<feature type="domain" description="EamA" evidence="7">
    <location>
        <begin position="14"/>
        <end position="136"/>
    </location>
</feature>
<feature type="domain" description="EamA" evidence="7">
    <location>
        <begin position="149"/>
        <end position="284"/>
    </location>
</feature>
<keyword evidence="4 6" id="KW-1133">Transmembrane helix</keyword>
<protein>
    <submittedName>
        <fullName evidence="8">EamA family transporter</fullName>
    </submittedName>
</protein>
<sequence length="289" mass="29677">MAGKDFSSRGVGTGVAMLLVSITSTQLGSASARFLFASVGPEAAVALRLVAATLILFAVLRPWKHMPRGKEWKNVVVYGLAMAFMNGCFYQAIARLPLGIAVAVEFSGPLLVAVCSSRRWADFAGMAMAVAGMILILPESGMEGGIDLAGLLFALGAAAGWAGYIVFGRRAGGVGMSAAAWGMLAGSFAALPWALAVRGAAPFMPASLAEVLPLALFVGLTASALPYALEIVALRLVPPQAYGVLMSLEPAAAALFGLILLGEALSLRQWAAIALVVGASLIVTRKAGK</sequence>
<comment type="similarity">
    <text evidence="2">Belongs to the EamA transporter family.</text>
</comment>
<feature type="transmembrane region" description="Helical" evidence="6">
    <location>
        <begin position="211"/>
        <end position="229"/>
    </location>
</feature>
<evidence type="ECO:0000256" key="1">
    <source>
        <dbReference type="ARBA" id="ARBA00004141"/>
    </source>
</evidence>
<evidence type="ECO:0000313" key="9">
    <source>
        <dbReference type="Proteomes" id="UP000698963"/>
    </source>
</evidence>
<gene>
    <name evidence="8" type="ORF">K8W16_01215</name>
</gene>
<dbReference type="InterPro" id="IPR000620">
    <property type="entry name" value="EamA_dom"/>
</dbReference>
<accession>A0A921AV16</accession>
<dbReference type="Proteomes" id="UP000698963">
    <property type="component" value="Unassembled WGS sequence"/>
</dbReference>
<name>A0A921AV16_9BACT</name>
<feature type="transmembrane region" description="Helical" evidence="6">
    <location>
        <begin position="75"/>
        <end position="93"/>
    </location>
</feature>
<evidence type="ECO:0000256" key="6">
    <source>
        <dbReference type="SAM" id="Phobius"/>
    </source>
</evidence>
<dbReference type="Pfam" id="PF00892">
    <property type="entry name" value="EamA"/>
    <property type="match status" value="2"/>
</dbReference>
<evidence type="ECO:0000256" key="5">
    <source>
        <dbReference type="ARBA" id="ARBA00023136"/>
    </source>
</evidence>
<dbReference type="InterPro" id="IPR037185">
    <property type="entry name" value="EmrE-like"/>
</dbReference>
<dbReference type="SUPFAM" id="SSF103481">
    <property type="entry name" value="Multidrug resistance efflux transporter EmrE"/>
    <property type="match status" value="2"/>
</dbReference>
<evidence type="ECO:0000259" key="7">
    <source>
        <dbReference type="Pfam" id="PF00892"/>
    </source>
</evidence>
<feature type="transmembrane region" description="Helical" evidence="6">
    <location>
        <begin position="46"/>
        <end position="63"/>
    </location>
</feature>
<evidence type="ECO:0000256" key="3">
    <source>
        <dbReference type="ARBA" id="ARBA00022692"/>
    </source>
</evidence>